<keyword evidence="16" id="KW-0092">Biotin</keyword>
<dbReference type="InterPro" id="IPR011053">
    <property type="entry name" value="Single_hybrid_motif"/>
</dbReference>
<evidence type="ECO:0000256" key="6">
    <source>
        <dbReference type="ARBA" id="ARBA00022598"/>
    </source>
</evidence>
<evidence type="ECO:0000313" key="24">
    <source>
        <dbReference type="EMBL" id="ANM86815.1"/>
    </source>
</evidence>
<dbReference type="GO" id="GO:0004658">
    <property type="term" value="F:propionyl-CoA carboxylase activity"/>
    <property type="evidence" value="ECO:0007669"/>
    <property type="project" value="UniProtKB-EC"/>
</dbReference>
<dbReference type="GO" id="GO:0005524">
    <property type="term" value="F:ATP binding"/>
    <property type="evidence" value="ECO:0007669"/>
    <property type="project" value="UniProtKB-UniRule"/>
</dbReference>
<keyword evidence="14" id="KW-0496">Mitochondrion</keyword>
<evidence type="ECO:0000259" key="21">
    <source>
        <dbReference type="PROSITE" id="PS50968"/>
    </source>
</evidence>
<dbReference type="Gene3D" id="2.40.50.100">
    <property type="match status" value="1"/>
</dbReference>
<evidence type="ECO:0000256" key="5">
    <source>
        <dbReference type="ARBA" id="ARBA00018058"/>
    </source>
</evidence>
<dbReference type="FunFam" id="3.40.50.20:FF:000010">
    <property type="entry name" value="Propionyl-CoA carboxylase subunit alpha"/>
    <property type="match status" value="1"/>
</dbReference>
<keyword evidence="9 20" id="KW-0067">ATP-binding</keyword>
<comment type="cofactor">
    <cofactor evidence="1">
        <name>biotin</name>
        <dbReference type="ChEBI" id="CHEBI:57586"/>
    </cofactor>
</comment>
<comment type="pathway">
    <text evidence="3">Metabolic intermediate metabolism; propanoyl-CoA degradation; succinyl-CoA from propanoyl-CoA: step 1/3.</text>
</comment>
<accession>A0A192ZJ25</accession>
<evidence type="ECO:0000256" key="17">
    <source>
        <dbReference type="ARBA" id="ARBA00031557"/>
    </source>
</evidence>
<dbReference type="InterPro" id="IPR016185">
    <property type="entry name" value="PreATP-grasp_dom_sf"/>
</dbReference>
<dbReference type="SMART" id="SM00878">
    <property type="entry name" value="Biotin_carb_C"/>
    <property type="match status" value="1"/>
</dbReference>
<dbReference type="PROSITE" id="PS50979">
    <property type="entry name" value="BC"/>
    <property type="match status" value="1"/>
</dbReference>
<keyword evidence="15" id="KW-0464">Manganese</keyword>
<dbReference type="UniPathway" id="UPA00945">
    <property type="reaction ID" value="UER00908"/>
</dbReference>
<dbReference type="FunFam" id="3.30.1490.20:FF:000003">
    <property type="entry name" value="acetyl-CoA carboxylase isoform X1"/>
    <property type="match status" value="1"/>
</dbReference>
<evidence type="ECO:0000256" key="3">
    <source>
        <dbReference type="ARBA" id="ARBA00005060"/>
    </source>
</evidence>
<dbReference type="InterPro" id="IPR005479">
    <property type="entry name" value="CPAse_ATP-bd"/>
</dbReference>
<evidence type="ECO:0000256" key="2">
    <source>
        <dbReference type="ARBA" id="ARBA00004305"/>
    </source>
</evidence>
<evidence type="ECO:0000256" key="18">
    <source>
        <dbReference type="ARBA" id="ARBA00048208"/>
    </source>
</evidence>
<dbReference type="EMBL" id="KT984595">
    <property type="protein sequence ID" value="ANM86815.1"/>
    <property type="molecule type" value="mRNA"/>
</dbReference>
<evidence type="ECO:0000256" key="9">
    <source>
        <dbReference type="ARBA" id="ARBA00022840"/>
    </source>
</evidence>
<dbReference type="FunFam" id="2.40.50.100:FF:000003">
    <property type="entry name" value="Acetyl-CoA carboxylase biotin carboxyl carrier protein"/>
    <property type="match status" value="1"/>
</dbReference>
<evidence type="ECO:0000256" key="16">
    <source>
        <dbReference type="ARBA" id="ARBA00023267"/>
    </source>
</evidence>
<evidence type="ECO:0000256" key="19">
    <source>
        <dbReference type="ARBA" id="ARBA00049495"/>
    </source>
</evidence>
<evidence type="ECO:0000256" key="4">
    <source>
        <dbReference type="ARBA" id="ARBA00013050"/>
    </source>
</evidence>
<evidence type="ECO:0000256" key="1">
    <source>
        <dbReference type="ARBA" id="ARBA00001953"/>
    </source>
</evidence>
<dbReference type="FunFam" id="3.30.470.20:FF:000028">
    <property type="entry name" value="Methylcrotonoyl-CoA carboxylase subunit alpha, mitochondrial"/>
    <property type="match status" value="1"/>
</dbReference>
<proteinExistence type="evidence at transcript level"/>
<evidence type="ECO:0000259" key="23">
    <source>
        <dbReference type="PROSITE" id="PS50979"/>
    </source>
</evidence>
<keyword evidence="11" id="KW-0809">Transit peptide</keyword>
<gene>
    <name evidence="24" type="primary">PCCA</name>
</gene>
<organism evidence="24">
    <name type="scientific">Stygiella incarcerata</name>
    <dbReference type="NCBI Taxonomy" id="1712417"/>
    <lineage>
        <taxon>Eukaryota</taxon>
        <taxon>Discoba</taxon>
        <taxon>Jakobida</taxon>
        <taxon>Andalucina</taxon>
        <taxon>Stygiellidae</taxon>
        <taxon>Stygiella</taxon>
    </lineage>
</organism>
<dbReference type="PROSITE" id="PS50975">
    <property type="entry name" value="ATP_GRASP"/>
    <property type="match status" value="1"/>
</dbReference>
<dbReference type="Gene3D" id="3.40.50.20">
    <property type="match status" value="1"/>
</dbReference>
<keyword evidence="12" id="KW-0442">Lipid degradation</keyword>
<dbReference type="PROSITE" id="PS00867">
    <property type="entry name" value="CPSASE_2"/>
    <property type="match status" value="1"/>
</dbReference>
<dbReference type="PROSITE" id="PS00188">
    <property type="entry name" value="BIOTIN"/>
    <property type="match status" value="1"/>
</dbReference>
<dbReference type="InterPro" id="IPR005482">
    <property type="entry name" value="Biotin_COase_C"/>
</dbReference>
<comment type="subcellular location">
    <subcellularLocation>
        <location evidence="2">Mitochondrion matrix</location>
    </subcellularLocation>
</comment>
<dbReference type="Pfam" id="PF00364">
    <property type="entry name" value="Biotin_lipoyl"/>
    <property type="match status" value="1"/>
</dbReference>
<dbReference type="InterPro" id="IPR000089">
    <property type="entry name" value="Biotin_lipoyl"/>
</dbReference>
<evidence type="ECO:0000256" key="15">
    <source>
        <dbReference type="ARBA" id="ARBA00023211"/>
    </source>
</evidence>
<dbReference type="InterPro" id="IPR013815">
    <property type="entry name" value="ATP_grasp_subdomain_1"/>
</dbReference>
<dbReference type="Pfam" id="PF18140">
    <property type="entry name" value="PCC_BT"/>
    <property type="match status" value="1"/>
</dbReference>
<dbReference type="GO" id="GO:0005759">
    <property type="term" value="C:mitochondrial matrix"/>
    <property type="evidence" value="ECO:0007669"/>
    <property type="project" value="UniProtKB-SubCell"/>
</dbReference>
<dbReference type="Gene3D" id="3.30.700.30">
    <property type="match status" value="1"/>
</dbReference>
<dbReference type="NCBIfam" id="NF006367">
    <property type="entry name" value="PRK08591.1"/>
    <property type="match status" value="1"/>
</dbReference>
<evidence type="ECO:0000256" key="7">
    <source>
        <dbReference type="ARBA" id="ARBA00022723"/>
    </source>
</evidence>
<evidence type="ECO:0000256" key="12">
    <source>
        <dbReference type="ARBA" id="ARBA00022963"/>
    </source>
</evidence>
<feature type="domain" description="ATP-grasp" evidence="22">
    <location>
        <begin position="145"/>
        <end position="342"/>
    </location>
</feature>
<dbReference type="InterPro" id="IPR001882">
    <property type="entry name" value="Biotin_BS"/>
</dbReference>
<sequence length="687" mass="76476">MAFSIVRGMFPRAGTYARFLAVKAKLFDKILIANRGEIACRVIKTARKLGIKTVAVYSEPDSHSKHVELADEAVCVGPAASAQSYLVMDRIIDAAKKTGAQAIHPGYGFLSENAEFPRRLEKEGIVFIGPGVEAIELMGDKLRSKKLAAKAGVNTIPGYMGEVETPEEVLKIAREIGYPVMIKASAGGGGKGMRIAWNDKEATEGFRLSKDEAKASFGDDRMIIEKFVDNPRHIEIQVLCDEHGNSLYLPERECSIQRRNQKVLEEAPSSYLDEATRRAMGEQAVSLCKAVKYKSAGTVEMLVDSQKNFYFLEMNTRLQVEHPVTEYITGIDLVEEMIRVAAGHPLSVTQDDIKIKGWSMEARVYAEDPLRNFLPSIGRLQRYAEPFTDNPNVRCDTGVREGSEISVYYDPLICKLVTYGKDRLESINLLKRALDNYVITGVNHNIPFLRAVMSNNRYVTGNISTKFIGEEYPDGFVASPLSGAEKNQLLGSMGVMHFLREKNFFGTSQKLREKPFTKAKYSVELEGEVHDVWVCEKGNGYLAVVDGQEVVIEANWPVNDILFHATIEGEVVDVQMISSKLKEYVLQYHGSKYEFIVRNPVEQSLVEYMPIIEKPDLSKMLVSPMPGTVISIAVKPGDDVVFGQELAIVEAMKMQNVLRSEVDGKVKAVCVEPGKSVAVEEILIEFE</sequence>
<dbReference type="PROSITE" id="PS50968">
    <property type="entry name" value="BIOTINYL_LIPOYL"/>
    <property type="match status" value="1"/>
</dbReference>
<dbReference type="InterPro" id="IPR011761">
    <property type="entry name" value="ATP-grasp"/>
</dbReference>
<dbReference type="GO" id="GO:0016042">
    <property type="term" value="P:lipid catabolic process"/>
    <property type="evidence" value="ECO:0007669"/>
    <property type="project" value="UniProtKB-KW"/>
</dbReference>
<dbReference type="Pfam" id="PF00289">
    <property type="entry name" value="Biotin_carb_N"/>
    <property type="match status" value="1"/>
</dbReference>
<dbReference type="GO" id="GO:0046872">
    <property type="term" value="F:metal ion binding"/>
    <property type="evidence" value="ECO:0007669"/>
    <property type="project" value="UniProtKB-KW"/>
</dbReference>
<keyword evidence="6" id="KW-0436">Ligase</keyword>
<dbReference type="PANTHER" id="PTHR18866">
    <property type="entry name" value="CARBOXYLASE:PYRUVATE/ACETYL-COA/PROPIONYL-COA CARBOXYLASE"/>
    <property type="match status" value="1"/>
</dbReference>
<dbReference type="Pfam" id="PF02785">
    <property type="entry name" value="Biotin_carb_C"/>
    <property type="match status" value="1"/>
</dbReference>
<dbReference type="PROSITE" id="PS00866">
    <property type="entry name" value="CPSASE_1"/>
    <property type="match status" value="1"/>
</dbReference>
<dbReference type="PANTHER" id="PTHR18866:SF33">
    <property type="entry name" value="METHYLCROTONOYL-COA CARBOXYLASE SUBUNIT ALPHA, MITOCHONDRIAL-RELATED"/>
    <property type="match status" value="1"/>
</dbReference>
<dbReference type="SUPFAM" id="SSF56059">
    <property type="entry name" value="Glutathione synthetase ATP-binding domain-like"/>
    <property type="match status" value="1"/>
</dbReference>
<keyword evidence="10" id="KW-0460">Magnesium</keyword>
<evidence type="ECO:0000256" key="14">
    <source>
        <dbReference type="ARBA" id="ARBA00023128"/>
    </source>
</evidence>
<dbReference type="InterPro" id="IPR041265">
    <property type="entry name" value="PCC_BT"/>
</dbReference>
<dbReference type="Gene3D" id="3.30.1490.20">
    <property type="entry name" value="ATP-grasp fold, A domain"/>
    <property type="match status" value="1"/>
</dbReference>
<reference evidence="24" key="1">
    <citation type="journal article" date="2016" name="Mol. Biol. Evol.">
        <title>Novel hydrogenosomes in the microaerophilic jakobid Stygiella incarcerata.</title>
        <authorList>
            <person name="Leger M.M."/>
            <person name="Eme L."/>
            <person name="Hug L.A."/>
            <person name="Roger A.J."/>
        </authorList>
    </citation>
    <scope>NUCLEOTIDE SEQUENCE</scope>
</reference>
<dbReference type="InterPro" id="IPR011764">
    <property type="entry name" value="Biotin_carboxylation_dom"/>
</dbReference>
<dbReference type="Gene3D" id="3.30.470.20">
    <property type="entry name" value="ATP-grasp fold, B domain"/>
    <property type="match status" value="1"/>
</dbReference>
<evidence type="ECO:0000259" key="22">
    <source>
        <dbReference type="PROSITE" id="PS50975"/>
    </source>
</evidence>
<dbReference type="InterPro" id="IPR050856">
    <property type="entry name" value="Biotin_carboxylase_complex"/>
</dbReference>
<evidence type="ECO:0000256" key="13">
    <source>
        <dbReference type="ARBA" id="ARBA00023098"/>
    </source>
</evidence>
<dbReference type="SUPFAM" id="SSF51246">
    <property type="entry name" value="Rudiment single hybrid motif"/>
    <property type="match status" value="1"/>
</dbReference>
<dbReference type="CDD" id="cd06850">
    <property type="entry name" value="biotinyl_domain"/>
    <property type="match status" value="1"/>
</dbReference>
<evidence type="ECO:0000256" key="20">
    <source>
        <dbReference type="PROSITE-ProRule" id="PRU00409"/>
    </source>
</evidence>
<evidence type="ECO:0000256" key="11">
    <source>
        <dbReference type="ARBA" id="ARBA00022946"/>
    </source>
</evidence>
<dbReference type="Pfam" id="PF02786">
    <property type="entry name" value="CPSase_L_D2"/>
    <property type="match status" value="1"/>
</dbReference>
<feature type="domain" description="Biotin carboxylation" evidence="23">
    <location>
        <begin position="26"/>
        <end position="473"/>
    </location>
</feature>
<comment type="catalytic activity">
    <reaction evidence="18">
        <text>butanoyl-CoA + hydrogencarbonate + ATP = (2S)-ethylmalonyl-CoA + ADP + phosphate + H(+)</text>
        <dbReference type="Rhea" id="RHEA:59520"/>
        <dbReference type="ChEBI" id="CHEBI:15378"/>
        <dbReference type="ChEBI" id="CHEBI:17544"/>
        <dbReference type="ChEBI" id="CHEBI:30616"/>
        <dbReference type="ChEBI" id="CHEBI:43474"/>
        <dbReference type="ChEBI" id="CHEBI:57371"/>
        <dbReference type="ChEBI" id="CHEBI:60909"/>
        <dbReference type="ChEBI" id="CHEBI:456216"/>
    </reaction>
    <physiologicalReaction direction="left-to-right" evidence="18">
        <dbReference type="Rhea" id="RHEA:59521"/>
    </physiologicalReaction>
</comment>
<dbReference type="EC" id="6.4.1.3" evidence="4"/>
<name>A0A192ZJ25_9EUKA</name>
<dbReference type="InterPro" id="IPR005481">
    <property type="entry name" value="BC-like_N"/>
</dbReference>
<dbReference type="InterPro" id="IPR011054">
    <property type="entry name" value="Rudment_hybrid_motif"/>
</dbReference>
<keyword evidence="7" id="KW-0479">Metal-binding</keyword>
<protein>
    <recommendedName>
        <fullName evidence="5">Propionyl-CoA carboxylase alpha chain, mitochondrial</fullName>
        <ecNumber evidence="4">6.4.1.3</ecNumber>
    </recommendedName>
    <alternativeName>
        <fullName evidence="17">Propanoyl-CoA:carbon dioxide ligase subunit alpha</fullName>
    </alternativeName>
</protein>
<dbReference type="SUPFAM" id="SSF51230">
    <property type="entry name" value="Single hybrid motif"/>
    <property type="match status" value="1"/>
</dbReference>
<keyword evidence="8 20" id="KW-0547">Nucleotide-binding</keyword>
<evidence type="ECO:0000256" key="10">
    <source>
        <dbReference type="ARBA" id="ARBA00022842"/>
    </source>
</evidence>
<keyword evidence="13" id="KW-0443">Lipid metabolism</keyword>
<dbReference type="SUPFAM" id="SSF52440">
    <property type="entry name" value="PreATP-grasp domain"/>
    <property type="match status" value="1"/>
</dbReference>
<feature type="domain" description="Lipoyl-binding" evidence="21">
    <location>
        <begin position="612"/>
        <end position="687"/>
    </location>
</feature>
<evidence type="ECO:0000256" key="8">
    <source>
        <dbReference type="ARBA" id="ARBA00022741"/>
    </source>
</evidence>
<dbReference type="AlphaFoldDB" id="A0A192ZJ25"/>
<comment type="catalytic activity">
    <reaction evidence="19">
        <text>propanoyl-CoA + hydrogencarbonate + ATP = (S)-methylmalonyl-CoA + ADP + phosphate + H(+)</text>
        <dbReference type="Rhea" id="RHEA:23720"/>
        <dbReference type="ChEBI" id="CHEBI:15378"/>
        <dbReference type="ChEBI" id="CHEBI:17544"/>
        <dbReference type="ChEBI" id="CHEBI:30616"/>
        <dbReference type="ChEBI" id="CHEBI:43474"/>
        <dbReference type="ChEBI" id="CHEBI:57327"/>
        <dbReference type="ChEBI" id="CHEBI:57392"/>
        <dbReference type="ChEBI" id="CHEBI:456216"/>
        <dbReference type="EC" id="6.4.1.3"/>
    </reaction>
    <physiologicalReaction direction="left-to-right" evidence="19">
        <dbReference type="Rhea" id="RHEA:23721"/>
    </physiologicalReaction>
</comment>